<organism evidence="3 4">
    <name type="scientific">Desulfoscipio gibsoniae DSM 7213</name>
    <dbReference type="NCBI Taxonomy" id="767817"/>
    <lineage>
        <taxon>Bacteria</taxon>
        <taxon>Bacillati</taxon>
        <taxon>Bacillota</taxon>
        <taxon>Clostridia</taxon>
        <taxon>Eubacteriales</taxon>
        <taxon>Desulfallaceae</taxon>
        <taxon>Desulfoscipio</taxon>
    </lineage>
</organism>
<dbReference type="CDD" id="cd02696">
    <property type="entry name" value="MurNAc-LAA"/>
    <property type="match status" value="1"/>
</dbReference>
<dbReference type="Pfam" id="PF01520">
    <property type="entry name" value="Amidase_3"/>
    <property type="match status" value="1"/>
</dbReference>
<reference evidence="3 4" key="1">
    <citation type="submission" date="2012-01" db="EMBL/GenBank/DDBJ databases">
        <title>Complete sequence of Desulfotomaculum gibsoniae DSM 7213.</title>
        <authorList>
            <consortium name="US DOE Joint Genome Institute"/>
            <person name="Lucas S."/>
            <person name="Han J."/>
            <person name="Lapidus A."/>
            <person name="Cheng J.-F."/>
            <person name="Goodwin L."/>
            <person name="Pitluck S."/>
            <person name="Peters L."/>
            <person name="Ovchinnikova G."/>
            <person name="Teshima H."/>
            <person name="Detter J.C."/>
            <person name="Han C."/>
            <person name="Tapia R."/>
            <person name="Land M."/>
            <person name="Hauser L."/>
            <person name="Kyrpides N."/>
            <person name="Ivanova N."/>
            <person name="Pagani I."/>
            <person name="Parshina S."/>
            <person name="Plugge C."/>
            <person name="Muyzer G."/>
            <person name="Kuever J."/>
            <person name="Ivanova A."/>
            <person name="Nazina T."/>
            <person name="Klenk H.-P."/>
            <person name="Brambilla E."/>
            <person name="Spring S."/>
            <person name="Stams A.F."/>
            <person name="Woyke T."/>
        </authorList>
    </citation>
    <scope>NUCLEOTIDE SEQUENCE [LARGE SCALE GENOMIC DNA]</scope>
    <source>
        <strain evidence="3 4">DSM 7213</strain>
    </source>
</reference>
<dbReference type="STRING" id="767817.Desgi_4694"/>
<feature type="domain" description="MurNAc-LAA" evidence="2">
    <location>
        <begin position="69"/>
        <end position="186"/>
    </location>
</feature>
<dbReference type="GO" id="GO:0008745">
    <property type="term" value="F:N-acetylmuramoyl-L-alanine amidase activity"/>
    <property type="evidence" value="ECO:0007669"/>
    <property type="project" value="InterPro"/>
</dbReference>
<dbReference type="PANTHER" id="PTHR30404">
    <property type="entry name" value="N-ACETYLMURAMOYL-L-ALANINE AMIDASE"/>
    <property type="match status" value="1"/>
</dbReference>
<dbReference type="PANTHER" id="PTHR30404:SF0">
    <property type="entry name" value="N-ACETYLMURAMOYL-L-ALANINE AMIDASE AMIC"/>
    <property type="match status" value="1"/>
</dbReference>
<keyword evidence="1" id="KW-0378">Hydrolase</keyword>
<proteinExistence type="predicted"/>
<keyword evidence="4" id="KW-1185">Reference proteome</keyword>
<evidence type="ECO:0000256" key="1">
    <source>
        <dbReference type="ARBA" id="ARBA00022801"/>
    </source>
</evidence>
<dbReference type="eggNOG" id="COG0860">
    <property type="taxonomic scope" value="Bacteria"/>
</dbReference>
<dbReference type="EMBL" id="CP003273">
    <property type="protein sequence ID" value="AGL03918.1"/>
    <property type="molecule type" value="Genomic_DNA"/>
</dbReference>
<dbReference type="AlphaFoldDB" id="R4KL41"/>
<dbReference type="GO" id="GO:0009253">
    <property type="term" value="P:peptidoglycan catabolic process"/>
    <property type="evidence" value="ECO:0007669"/>
    <property type="project" value="InterPro"/>
</dbReference>
<dbReference type="OrthoDB" id="9772024at2"/>
<sequence length="255" mass="27606">MKACGDPGHGGYDPGAIGPTGIHEADVNLAVTLKIGKILQANDVMMSYTRESNDVPWPSNLNADLAQRCKIANDSGADIFFSIHCNSVNSTAKGSEIYTTPGTTQADRLATAINKRMKEAFPNVMYREDWSDSDPDKEANFYVIKNTRMPAVLIELLFISNPAEEAMLISGEYQDKVALAIAKGIGDYLGINIIGSAMHLLVQPVDPQRPKICVGGVIFDGIIVDGSTYAPVRAMAETLGRKVTWDEKTKTVVII</sequence>
<evidence type="ECO:0000313" key="3">
    <source>
        <dbReference type="EMBL" id="AGL03918.1"/>
    </source>
</evidence>
<dbReference type="Pfam" id="PF07833">
    <property type="entry name" value="Cu_amine_oxidN1"/>
    <property type="match status" value="1"/>
</dbReference>
<dbReference type="SUPFAM" id="SSF55383">
    <property type="entry name" value="Copper amine oxidase, domain N"/>
    <property type="match status" value="1"/>
</dbReference>
<dbReference type="SMART" id="SM00646">
    <property type="entry name" value="Ami_3"/>
    <property type="match status" value="1"/>
</dbReference>
<evidence type="ECO:0000259" key="2">
    <source>
        <dbReference type="SMART" id="SM00646"/>
    </source>
</evidence>
<dbReference type="SUPFAM" id="SSF53187">
    <property type="entry name" value="Zn-dependent exopeptidases"/>
    <property type="match status" value="1"/>
</dbReference>
<protein>
    <submittedName>
        <fullName evidence="3">N-acetylmuramoyl-L-alanine amidase</fullName>
    </submittedName>
</protein>
<dbReference type="GO" id="GO:0030288">
    <property type="term" value="C:outer membrane-bounded periplasmic space"/>
    <property type="evidence" value="ECO:0007669"/>
    <property type="project" value="TreeGrafter"/>
</dbReference>
<dbReference type="Proteomes" id="UP000013520">
    <property type="component" value="Chromosome"/>
</dbReference>
<name>R4KL41_9FIRM</name>
<dbReference type="InterPro" id="IPR002508">
    <property type="entry name" value="MurNAc-LAA_cat"/>
</dbReference>
<dbReference type="InterPro" id="IPR036582">
    <property type="entry name" value="Mao_N_sf"/>
</dbReference>
<gene>
    <name evidence="3" type="ORF">Desgi_4694</name>
</gene>
<dbReference type="RefSeq" id="WP_006522238.1">
    <property type="nucleotide sequence ID" value="NC_021184.1"/>
</dbReference>
<accession>R4KL41</accession>
<dbReference type="HOGENOM" id="CLU_014322_9_5_9"/>
<dbReference type="InterPro" id="IPR050695">
    <property type="entry name" value="N-acetylmuramoyl_amidase_3"/>
</dbReference>
<dbReference type="Gene3D" id="3.40.630.40">
    <property type="entry name" value="Zn-dependent exopeptidases"/>
    <property type="match status" value="1"/>
</dbReference>
<evidence type="ECO:0000313" key="4">
    <source>
        <dbReference type="Proteomes" id="UP000013520"/>
    </source>
</evidence>
<dbReference type="KEGG" id="dgi:Desgi_4694"/>
<dbReference type="InterPro" id="IPR012854">
    <property type="entry name" value="Cu_amine_oxidase-like_N"/>
</dbReference>